<proteinExistence type="predicted"/>
<feature type="coiled-coil region" evidence="1">
    <location>
        <begin position="117"/>
        <end position="151"/>
    </location>
</feature>
<keyword evidence="2" id="KW-0812">Transmembrane</keyword>
<dbReference type="Proteomes" id="UP001201262">
    <property type="component" value="Unassembled WGS sequence"/>
</dbReference>
<keyword evidence="2" id="KW-1133">Transmembrane helix</keyword>
<evidence type="ECO:0000313" key="4">
    <source>
        <dbReference type="Proteomes" id="UP001201262"/>
    </source>
</evidence>
<evidence type="ECO:0000256" key="2">
    <source>
        <dbReference type="SAM" id="Phobius"/>
    </source>
</evidence>
<accession>A0AAD4KL23</accession>
<organism evidence="3 4">
    <name type="scientific">Talaromyces proteolyticus</name>
    <dbReference type="NCBI Taxonomy" id="1131652"/>
    <lineage>
        <taxon>Eukaryota</taxon>
        <taxon>Fungi</taxon>
        <taxon>Dikarya</taxon>
        <taxon>Ascomycota</taxon>
        <taxon>Pezizomycotina</taxon>
        <taxon>Eurotiomycetes</taxon>
        <taxon>Eurotiomycetidae</taxon>
        <taxon>Eurotiales</taxon>
        <taxon>Trichocomaceae</taxon>
        <taxon>Talaromyces</taxon>
        <taxon>Talaromyces sect. Bacilispori</taxon>
    </lineage>
</organism>
<dbReference type="EMBL" id="JAJTJA010000009">
    <property type="protein sequence ID" value="KAH8693621.1"/>
    <property type="molecule type" value="Genomic_DNA"/>
</dbReference>
<dbReference type="RefSeq" id="XP_046069291.1">
    <property type="nucleotide sequence ID" value="XM_046219100.1"/>
</dbReference>
<dbReference type="GeneID" id="70249387"/>
<dbReference type="AlphaFoldDB" id="A0AAD4KL23"/>
<protein>
    <submittedName>
        <fullName evidence="3">Uncharacterized protein</fullName>
    </submittedName>
</protein>
<sequence length="224" mass="25710">MEIRKLVRREFTSKNRSFVRLAEASRATPLAFKDGSALEKVDSLRQELSVLELHSCEEEREHIDCEEFQTRKLEEGLDEELVDFPSVEKELESLRQERIILELFGEVCTGEEQGEYIEDKEFQIKQLEEALEELKLRRREAEEMLKDAEQFPFVLFARTQPTNATITMANVLLFGIIAWLALLTALGYTLWILAGKAMLTIYAGLAVTPLCDDNKMSQVPTVCC</sequence>
<keyword evidence="4" id="KW-1185">Reference proteome</keyword>
<evidence type="ECO:0000256" key="1">
    <source>
        <dbReference type="SAM" id="Coils"/>
    </source>
</evidence>
<comment type="caution">
    <text evidence="3">The sequence shown here is derived from an EMBL/GenBank/DDBJ whole genome shotgun (WGS) entry which is preliminary data.</text>
</comment>
<name>A0AAD4KL23_9EURO</name>
<reference evidence="3" key="1">
    <citation type="submission" date="2021-12" db="EMBL/GenBank/DDBJ databases">
        <title>Convergent genome expansion in fungi linked to evolution of root-endophyte symbiosis.</title>
        <authorList>
            <consortium name="DOE Joint Genome Institute"/>
            <person name="Ke Y.-H."/>
            <person name="Bonito G."/>
            <person name="Liao H.-L."/>
            <person name="Looney B."/>
            <person name="Rojas-Flechas A."/>
            <person name="Nash J."/>
            <person name="Hameed K."/>
            <person name="Schadt C."/>
            <person name="Martin F."/>
            <person name="Crous P.W."/>
            <person name="Miettinen O."/>
            <person name="Magnuson J.K."/>
            <person name="Labbe J."/>
            <person name="Jacobson D."/>
            <person name="Doktycz M.J."/>
            <person name="Veneault-Fourrey C."/>
            <person name="Kuo A."/>
            <person name="Mondo S."/>
            <person name="Calhoun S."/>
            <person name="Riley R."/>
            <person name="Ohm R."/>
            <person name="LaButti K."/>
            <person name="Andreopoulos B."/>
            <person name="Pangilinan J."/>
            <person name="Nolan M."/>
            <person name="Tritt A."/>
            <person name="Clum A."/>
            <person name="Lipzen A."/>
            <person name="Daum C."/>
            <person name="Barry K."/>
            <person name="Grigoriev I.V."/>
            <person name="Vilgalys R."/>
        </authorList>
    </citation>
    <scope>NUCLEOTIDE SEQUENCE</scope>
    <source>
        <strain evidence="3">PMI_201</strain>
    </source>
</reference>
<evidence type="ECO:0000313" key="3">
    <source>
        <dbReference type="EMBL" id="KAH8693621.1"/>
    </source>
</evidence>
<gene>
    <name evidence="3" type="ORF">BGW36DRAFT_409282</name>
</gene>
<feature type="transmembrane region" description="Helical" evidence="2">
    <location>
        <begin position="164"/>
        <end position="182"/>
    </location>
</feature>
<keyword evidence="2" id="KW-0472">Membrane</keyword>
<keyword evidence="1" id="KW-0175">Coiled coil</keyword>